<protein>
    <recommendedName>
        <fullName evidence="3">Nephrocystin 3-like N-terminal domain-containing protein</fullName>
    </recommendedName>
</protein>
<dbReference type="PROSITE" id="PS50088">
    <property type="entry name" value="ANK_REPEAT"/>
    <property type="match status" value="4"/>
</dbReference>
<feature type="repeat" description="ANK" evidence="2">
    <location>
        <begin position="952"/>
        <end position="980"/>
    </location>
</feature>
<feature type="repeat" description="ANK" evidence="2">
    <location>
        <begin position="915"/>
        <end position="947"/>
    </location>
</feature>
<feature type="domain" description="Nephrocystin 3-like N-terminal" evidence="3">
    <location>
        <begin position="383"/>
        <end position="552"/>
    </location>
</feature>
<feature type="repeat" description="ANK" evidence="2">
    <location>
        <begin position="981"/>
        <end position="1013"/>
    </location>
</feature>
<dbReference type="InterPro" id="IPR053137">
    <property type="entry name" value="NLR-like"/>
</dbReference>
<keyword evidence="2" id="KW-0040">ANK repeat</keyword>
<dbReference type="EMBL" id="VYYT01000199">
    <property type="protein sequence ID" value="KAK2757749.1"/>
    <property type="molecule type" value="Genomic_DNA"/>
</dbReference>
<dbReference type="SUPFAM" id="SSF53167">
    <property type="entry name" value="Purine and uridine phosphorylases"/>
    <property type="match status" value="1"/>
</dbReference>
<dbReference type="Gene3D" id="3.40.50.1580">
    <property type="entry name" value="Nucleoside phosphorylase domain"/>
    <property type="match status" value="1"/>
</dbReference>
<dbReference type="InterPro" id="IPR035994">
    <property type="entry name" value="Nucleoside_phosphorylase_sf"/>
</dbReference>
<evidence type="ECO:0000313" key="5">
    <source>
        <dbReference type="Proteomes" id="UP001281614"/>
    </source>
</evidence>
<dbReference type="InterPro" id="IPR036770">
    <property type="entry name" value="Ankyrin_rpt-contain_sf"/>
</dbReference>
<dbReference type="PROSITE" id="PS50297">
    <property type="entry name" value="ANK_REP_REGION"/>
    <property type="match status" value="3"/>
</dbReference>
<keyword evidence="1" id="KW-0677">Repeat</keyword>
<organism evidence="4 5">
    <name type="scientific">Colletotrichum kahawae</name>
    <name type="common">Coffee berry disease fungus</name>
    <dbReference type="NCBI Taxonomy" id="34407"/>
    <lineage>
        <taxon>Eukaryota</taxon>
        <taxon>Fungi</taxon>
        <taxon>Dikarya</taxon>
        <taxon>Ascomycota</taxon>
        <taxon>Pezizomycotina</taxon>
        <taxon>Sordariomycetes</taxon>
        <taxon>Hypocreomycetidae</taxon>
        <taxon>Glomerellales</taxon>
        <taxon>Glomerellaceae</taxon>
        <taxon>Colletotrichum</taxon>
        <taxon>Colletotrichum gloeosporioides species complex</taxon>
    </lineage>
</organism>
<dbReference type="Pfam" id="PF12796">
    <property type="entry name" value="Ank_2"/>
    <property type="match status" value="1"/>
</dbReference>
<accession>A0AAD9YDN3</accession>
<dbReference type="Gene3D" id="1.25.40.20">
    <property type="entry name" value="Ankyrin repeat-containing domain"/>
    <property type="match status" value="2"/>
</dbReference>
<gene>
    <name evidence="4" type="ORF">CKAH01_16996</name>
</gene>
<dbReference type="SMART" id="SM00248">
    <property type="entry name" value="ANK"/>
    <property type="match status" value="7"/>
</dbReference>
<dbReference type="GO" id="GO:0009116">
    <property type="term" value="P:nucleoside metabolic process"/>
    <property type="evidence" value="ECO:0007669"/>
    <property type="project" value="InterPro"/>
</dbReference>
<keyword evidence="5" id="KW-1185">Reference proteome</keyword>
<dbReference type="Gene3D" id="3.40.50.300">
    <property type="entry name" value="P-loop containing nucleotide triphosphate hydrolases"/>
    <property type="match status" value="1"/>
</dbReference>
<evidence type="ECO:0000259" key="3">
    <source>
        <dbReference type="Pfam" id="PF24883"/>
    </source>
</evidence>
<dbReference type="Pfam" id="PF24883">
    <property type="entry name" value="NPHP3_N"/>
    <property type="match status" value="1"/>
</dbReference>
<proteinExistence type="predicted"/>
<dbReference type="InterPro" id="IPR002110">
    <property type="entry name" value="Ankyrin_rpt"/>
</dbReference>
<dbReference type="SUPFAM" id="SSF52540">
    <property type="entry name" value="P-loop containing nucleoside triphosphate hydrolases"/>
    <property type="match status" value="1"/>
</dbReference>
<dbReference type="GO" id="GO:0003824">
    <property type="term" value="F:catalytic activity"/>
    <property type="evidence" value="ECO:0007669"/>
    <property type="project" value="InterPro"/>
</dbReference>
<comment type="caution">
    <text evidence="4">The sequence shown here is derived from an EMBL/GenBank/DDBJ whole genome shotgun (WGS) entry which is preliminary data.</text>
</comment>
<dbReference type="PANTHER" id="PTHR46082">
    <property type="entry name" value="ATP/GTP-BINDING PROTEIN-RELATED"/>
    <property type="match status" value="1"/>
</dbReference>
<dbReference type="InterPro" id="IPR056884">
    <property type="entry name" value="NPHP3-like_N"/>
</dbReference>
<dbReference type="Pfam" id="PF00023">
    <property type="entry name" value="Ank"/>
    <property type="match status" value="1"/>
</dbReference>
<evidence type="ECO:0000313" key="4">
    <source>
        <dbReference type="EMBL" id="KAK2757749.1"/>
    </source>
</evidence>
<reference evidence="4" key="1">
    <citation type="submission" date="2023-02" db="EMBL/GenBank/DDBJ databases">
        <title>Colletotrichum kahawae CIFC_Que2 genome sequencing and assembly.</title>
        <authorList>
            <person name="Baroncelli R."/>
        </authorList>
    </citation>
    <scope>NUCLEOTIDE SEQUENCE</scope>
    <source>
        <strain evidence="4">CIFC_Que2</strain>
    </source>
</reference>
<evidence type="ECO:0000256" key="1">
    <source>
        <dbReference type="ARBA" id="ARBA00022737"/>
    </source>
</evidence>
<dbReference type="SUPFAM" id="SSF48403">
    <property type="entry name" value="Ankyrin repeat"/>
    <property type="match status" value="2"/>
</dbReference>
<feature type="repeat" description="ANK" evidence="2">
    <location>
        <begin position="1133"/>
        <end position="1165"/>
    </location>
</feature>
<dbReference type="PANTHER" id="PTHR46082:SF11">
    <property type="entry name" value="AAA+ ATPASE DOMAIN-CONTAINING PROTEIN-RELATED"/>
    <property type="match status" value="1"/>
</dbReference>
<name>A0AAD9YDN3_COLKA</name>
<dbReference type="InterPro" id="IPR027417">
    <property type="entry name" value="P-loop_NTPase"/>
</dbReference>
<sequence>MYTIGWIVALDKELTAALAMLDETHQQPDDFEQNDKDSNTYSWGRIGDHNIVIASLGGGSYGLVSAATTATCMANSLPHLRFGLMVGIGAGVPSSEEDDVRLGDVVVSLPKNGHPGVIQYDLGRMRENDHFQRVGALAPPPTILLKALDKLRASQRLKGSKLPQILSQTFQNYPMLANPKGKDPAFTYQGSENDRLFEPTSLHVSGQSCSHCDAEREINREERSTNDPEVHYGTIASGNLVIKDGVFRDHVLERLGTDVLCYEMEAAGLMNSFPCLVIRGVCDYADTHKNDRWQNYAAIVAAAYAKELLSVIDARSVERAEKMEEAMAAVSRAVSRIESTTNDTQQTVQRMAHKQLQQEIVTWLAAPDPSGDQNAAFQQHHPDTGQWFLEGEEYQQWHMTSASCLWLHGMMGCGKTILSSAIINDLEGRETDTQHLLFFYFTFSDDRKRSLDGVIRSLINQLSSKNDAARKQLTAIFDSKYRGAGDPKQASTKSLCEIFKILVEVSGRIWIVLDALDECHLGSTFANEGLLMWLKCIVGQKHDNLRIIVTSRRDTKIRLVLDDLSPVCHQICLQSSMVNNDIRTLIHTTIKTWTSLKEWEGHEEVQKEIADHLIRKAQGIWVACQLYALEAVAGCRDYVALKDALHSLPKTLNETYARVLNNIPDVLRARAQTVLQFLLYSTVPLLAEEATEITQIFPQATRLKRRLNTSTKPDVNAISAFCPSLVEFVTQEGKNGTRIKFLRLSHFSVKEYLLSELSETYTSWAFGESLAQASMAETCLAYLLEIRHDQPLDAILSSYPLALHAANFWVDYACQARNAMNTRLVREFVRDKYVHKIYRELINSNDYTRRSHFGRYGRFRSNNWSYSNLYLEDRRQHDIYGPLLYYFSCCGLLCAVKETLLVDLDAVKFQSSKFSLEAPLQAAAVRGHHQVVNCLLSHGADANTQGGHYGHAIQAAAAEGYHEIVKDLLSYGADVNAQGGNYGNALQAAAAKGYHEIVKDLLSHGADVNAQGGHYGNALMAAVKGHDGTTVAFLLEKDANVDENVLSFAALDCNTSIVNMLLDKSFTVSKEIFTNACRKGDVAIINRLLRRISSRETVAYCSSALLSTLPGGKSGVAITSITRYAEISPRDEKGHTSLYHAVVEKQMTVVESLIENGAKLPQEDDDYIRLITVITIFGSITFVRRWLTSHKSVQLFDEMLRGASSHGKLDAVTLALEKFEAGHQTEAKRISLTRALAAAIRGSNGDWKGVVRLLLDNGADANTDVYVDYHNAPQESLICYLLKNSARWKHKRKLRTVVDLLIEHGADPDKGSGPRGSAVDAAIWAGWLEMADLFIERGAKITARYEMMKRAKFGETQLQDASTSTWP</sequence>
<dbReference type="Proteomes" id="UP001281614">
    <property type="component" value="Unassembled WGS sequence"/>
</dbReference>
<evidence type="ECO:0000256" key="2">
    <source>
        <dbReference type="PROSITE-ProRule" id="PRU00023"/>
    </source>
</evidence>